<dbReference type="RefSeq" id="WP_198766850.1">
    <property type="nucleotide sequence ID" value="NZ_JAEACF010000001.1"/>
</dbReference>
<dbReference type="InterPro" id="IPR027417">
    <property type="entry name" value="P-loop_NTPase"/>
</dbReference>
<gene>
    <name evidence="2" type="ORF">ABID52_002574</name>
</gene>
<organism evidence="2 3">
    <name type="scientific">Fictibacillus halophilus</name>
    <dbReference type="NCBI Taxonomy" id="1610490"/>
    <lineage>
        <taxon>Bacteria</taxon>
        <taxon>Bacillati</taxon>
        <taxon>Bacillota</taxon>
        <taxon>Bacilli</taxon>
        <taxon>Bacillales</taxon>
        <taxon>Fictibacillaceae</taxon>
        <taxon>Fictibacillus</taxon>
    </lineage>
</organism>
<dbReference type="Pfam" id="PF03205">
    <property type="entry name" value="MobB"/>
    <property type="match status" value="1"/>
</dbReference>
<dbReference type="EMBL" id="JBEPMP010000001">
    <property type="protein sequence ID" value="MET3728993.1"/>
    <property type="molecule type" value="Genomic_DNA"/>
</dbReference>
<dbReference type="Proteomes" id="UP001549097">
    <property type="component" value="Unassembled WGS sequence"/>
</dbReference>
<evidence type="ECO:0000313" key="3">
    <source>
        <dbReference type="Proteomes" id="UP001549097"/>
    </source>
</evidence>
<dbReference type="SUPFAM" id="SSF52540">
    <property type="entry name" value="P-loop containing nucleoside triphosphate hydrolases"/>
    <property type="match status" value="1"/>
</dbReference>
<protein>
    <submittedName>
        <fullName evidence="2">Molybdopterin-guanine dinucleotide biosynthesis protein B</fullName>
    </submittedName>
</protein>
<keyword evidence="3" id="KW-1185">Reference proteome</keyword>
<dbReference type="PANTHER" id="PTHR40072">
    <property type="entry name" value="MOLYBDOPTERIN-GUANINE DINUCLEOTIDE BIOSYNTHESIS ADAPTER PROTEIN-RELATED"/>
    <property type="match status" value="1"/>
</dbReference>
<dbReference type="NCBIfam" id="TIGR00176">
    <property type="entry name" value="mobB"/>
    <property type="match status" value="1"/>
</dbReference>
<accession>A0ABV2LK94</accession>
<evidence type="ECO:0000259" key="1">
    <source>
        <dbReference type="Pfam" id="PF03205"/>
    </source>
</evidence>
<sequence length="180" mass="20237">MGSPVILQVVGYQNSGKTTLISKLIKKLAEHHLHAGVIKHHGHGDRVDLNDSGKDTELHRSAGAYITCVTSYESSILTLNSELPLSKAIALYETLEMDCILIEGYKNIQFPRVVLLRNEIEDNDLLLKSHDVVATLHVDKPSATPSKRTDSPKFMRDDEEEWMDCLITYITRQHRKESGS</sequence>
<reference evidence="2 3" key="1">
    <citation type="submission" date="2024-06" db="EMBL/GenBank/DDBJ databases">
        <title>Genomic Encyclopedia of Type Strains, Phase IV (KMG-IV): sequencing the most valuable type-strain genomes for metagenomic binning, comparative biology and taxonomic classification.</title>
        <authorList>
            <person name="Goeker M."/>
        </authorList>
    </citation>
    <scope>NUCLEOTIDE SEQUENCE [LARGE SCALE GENOMIC DNA]</scope>
    <source>
        <strain evidence="2 3">DSM 100124</strain>
    </source>
</reference>
<dbReference type="PANTHER" id="PTHR40072:SF1">
    <property type="entry name" value="MOLYBDOPTERIN-GUANINE DINUCLEOTIDE BIOSYNTHESIS ADAPTER PROTEIN"/>
    <property type="match status" value="1"/>
</dbReference>
<dbReference type="InterPro" id="IPR004435">
    <property type="entry name" value="MobB_dom"/>
</dbReference>
<evidence type="ECO:0000313" key="2">
    <source>
        <dbReference type="EMBL" id="MET3728993.1"/>
    </source>
</evidence>
<proteinExistence type="predicted"/>
<name>A0ABV2LK94_9BACL</name>
<dbReference type="Gene3D" id="3.40.50.300">
    <property type="entry name" value="P-loop containing nucleotide triphosphate hydrolases"/>
    <property type="match status" value="1"/>
</dbReference>
<feature type="domain" description="Molybdopterin-guanine dinucleotide biosynthesis protein B (MobB)" evidence="1">
    <location>
        <begin position="6"/>
        <end position="135"/>
    </location>
</feature>
<comment type="caution">
    <text evidence="2">The sequence shown here is derived from an EMBL/GenBank/DDBJ whole genome shotgun (WGS) entry which is preliminary data.</text>
</comment>
<dbReference type="InterPro" id="IPR052539">
    <property type="entry name" value="MGD_biosynthesis_adapter"/>
</dbReference>